<name>A0ABU1HA04_9GAMM</name>
<dbReference type="Proteomes" id="UP001251374">
    <property type="component" value="Unassembled WGS sequence"/>
</dbReference>
<gene>
    <name evidence="1" type="ORF">QC821_03285</name>
</gene>
<accession>A0ABU1HA04</accession>
<evidence type="ECO:0000313" key="1">
    <source>
        <dbReference type="EMBL" id="MDR5904292.1"/>
    </source>
</evidence>
<evidence type="ECO:0000313" key="2">
    <source>
        <dbReference type="Proteomes" id="UP001251374"/>
    </source>
</evidence>
<organism evidence="1 2">
    <name type="scientific">Franzmannia qiaohouensis</name>
    <dbReference type="NCBI Taxonomy" id="1329370"/>
    <lineage>
        <taxon>Bacteria</taxon>
        <taxon>Pseudomonadati</taxon>
        <taxon>Pseudomonadota</taxon>
        <taxon>Gammaproteobacteria</taxon>
        <taxon>Oceanospirillales</taxon>
        <taxon>Halomonadaceae</taxon>
        <taxon>Franzmannia</taxon>
    </lineage>
</organism>
<sequence>MQSLSRLLLLLSQRLAARQRRVARRQGTLNGMNAAVQLVYSFALLLNTDIQLAHTRHDSLERRHYPVNYLAGGIGCATPLGDAALRRLDSRTNLAGRGIGALGEFAHLACHHGEATPLLAGAGGLYRGIQRQQIGLEGDVVDIRQQRGNPPGRAVDLGNCRLQHADLLTPVDDRRRGLPGQLACGLDLGGSLACRRRKLGGTGSNPLDLHLVGTGLILQRGLGIEQ</sequence>
<protein>
    <submittedName>
        <fullName evidence="1">Uncharacterized protein</fullName>
    </submittedName>
</protein>
<comment type="caution">
    <text evidence="1">The sequence shown here is derived from an EMBL/GenBank/DDBJ whole genome shotgun (WGS) entry which is preliminary data.</text>
</comment>
<keyword evidence="2" id="KW-1185">Reference proteome</keyword>
<dbReference type="EMBL" id="JARWAM010000002">
    <property type="protein sequence ID" value="MDR5904292.1"/>
    <property type="molecule type" value="Genomic_DNA"/>
</dbReference>
<reference evidence="1 2" key="1">
    <citation type="submission" date="2023-04" db="EMBL/GenBank/DDBJ databases">
        <title>A long-awaited taxogenomic arrangement of the family Halomonadaceae.</title>
        <authorList>
            <person name="De La Haba R."/>
            <person name="Chuvochina M."/>
            <person name="Wittouck S."/>
            <person name="Arahal D.R."/>
            <person name="Sanchez-Porro C."/>
            <person name="Hugenholtz P."/>
            <person name="Ventosa A."/>
        </authorList>
    </citation>
    <scope>NUCLEOTIDE SEQUENCE [LARGE SCALE GENOMIC DNA]</scope>
    <source>
        <strain evidence="1 2">DSM 26770</strain>
    </source>
</reference>
<proteinExistence type="predicted"/>